<feature type="transmembrane region" description="Helical" evidence="6">
    <location>
        <begin position="23"/>
        <end position="41"/>
    </location>
</feature>
<organism evidence="7">
    <name type="scientific">marine metagenome</name>
    <dbReference type="NCBI Taxonomy" id="408172"/>
    <lineage>
        <taxon>unclassified sequences</taxon>
        <taxon>metagenomes</taxon>
        <taxon>ecological metagenomes</taxon>
    </lineage>
</organism>
<keyword evidence="4 6" id="KW-1133">Transmembrane helix</keyword>
<dbReference type="PANTHER" id="PTHR30474">
    <property type="entry name" value="CELL CYCLE PROTEIN"/>
    <property type="match status" value="1"/>
</dbReference>
<dbReference type="Pfam" id="PF01098">
    <property type="entry name" value="FTSW_RODA_SPOVE"/>
    <property type="match status" value="1"/>
</dbReference>
<accession>A0A383B1C7</accession>
<feature type="transmembrane region" description="Helical" evidence="6">
    <location>
        <begin position="151"/>
        <end position="169"/>
    </location>
</feature>
<dbReference type="PANTHER" id="PTHR30474:SF1">
    <property type="entry name" value="PEPTIDOGLYCAN GLYCOSYLTRANSFERASE MRDB"/>
    <property type="match status" value="1"/>
</dbReference>
<feature type="transmembrane region" description="Helical" evidence="6">
    <location>
        <begin position="48"/>
        <end position="65"/>
    </location>
</feature>
<evidence type="ECO:0000313" key="7">
    <source>
        <dbReference type="EMBL" id="SVE13996.1"/>
    </source>
</evidence>
<dbReference type="AlphaFoldDB" id="A0A383B1C7"/>
<keyword evidence="5 6" id="KW-0472">Membrane</keyword>
<feature type="transmembrane region" description="Helical" evidence="6">
    <location>
        <begin position="129"/>
        <end position="145"/>
    </location>
</feature>
<dbReference type="EMBL" id="UINC01196818">
    <property type="protein sequence ID" value="SVE13996.1"/>
    <property type="molecule type" value="Genomic_DNA"/>
</dbReference>
<evidence type="ECO:0000256" key="4">
    <source>
        <dbReference type="ARBA" id="ARBA00022989"/>
    </source>
</evidence>
<protein>
    <recommendedName>
        <fullName evidence="8">Rod shape-determining protein RodA</fullName>
    </recommendedName>
</protein>
<evidence type="ECO:0000256" key="1">
    <source>
        <dbReference type="ARBA" id="ARBA00004141"/>
    </source>
</evidence>
<dbReference type="GO" id="GO:0015648">
    <property type="term" value="F:lipid-linked peptidoglycan transporter activity"/>
    <property type="evidence" value="ECO:0007669"/>
    <property type="project" value="TreeGrafter"/>
</dbReference>
<gene>
    <name evidence="7" type="ORF">METZ01_LOCUS466850</name>
</gene>
<keyword evidence="3" id="KW-0133">Cell shape</keyword>
<dbReference type="InterPro" id="IPR001182">
    <property type="entry name" value="FtsW/RodA"/>
</dbReference>
<feature type="non-terminal residue" evidence="7">
    <location>
        <position position="173"/>
    </location>
</feature>
<sequence>MKSAGNFESEFFGLIFSRVQKQILWVFIGMFLFVVIQFIRLRFFHEKMFFLYFAFLFIIILPFFSESTKGAQNWFLGFQPSEIGKIIIVISLAKILSDNKKHINNIIFLFVSILLLFIPVSIFVAQKDLGAALVYSFIFIPMIYWTGVKAFLIFFLISPILTVYTNLYIKIYD</sequence>
<proteinExistence type="predicted"/>
<reference evidence="7" key="1">
    <citation type="submission" date="2018-05" db="EMBL/GenBank/DDBJ databases">
        <authorList>
            <person name="Lanie J.A."/>
            <person name="Ng W.-L."/>
            <person name="Kazmierczak K.M."/>
            <person name="Andrzejewski T.M."/>
            <person name="Davidsen T.M."/>
            <person name="Wayne K.J."/>
            <person name="Tettelin H."/>
            <person name="Glass J.I."/>
            <person name="Rusch D."/>
            <person name="Podicherti R."/>
            <person name="Tsui H.-C.T."/>
            <person name="Winkler M.E."/>
        </authorList>
    </citation>
    <scope>NUCLEOTIDE SEQUENCE</scope>
</reference>
<evidence type="ECO:0000256" key="3">
    <source>
        <dbReference type="ARBA" id="ARBA00022960"/>
    </source>
</evidence>
<evidence type="ECO:0000256" key="6">
    <source>
        <dbReference type="SAM" id="Phobius"/>
    </source>
</evidence>
<evidence type="ECO:0008006" key="8">
    <source>
        <dbReference type="Google" id="ProtNLM"/>
    </source>
</evidence>
<keyword evidence="2 6" id="KW-0812">Transmembrane</keyword>
<dbReference type="GO" id="GO:0032153">
    <property type="term" value="C:cell division site"/>
    <property type="evidence" value="ECO:0007669"/>
    <property type="project" value="TreeGrafter"/>
</dbReference>
<dbReference type="GO" id="GO:0005886">
    <property type="term" value="C:plasma membrane"/>
    <property type="evidence" value="ECO:0007669"/>
    <property type="project" value="TreeGrafter"/>
</dbReference>
<comment type="subcellular location">
    <subcellularLocation>
        <location evidence="1">Membrane</location>
        <topology evidence="1">Multi-pass membrane protein</topology>
    </subcellularLocation>
</comment>
<evidence type="ECO:0000256" key="5">
    <source>
        <dbReference type="ARBA" id="ARBA00023136"/>
    </source>
</evidence>
<evidence type="ECO:0000256" key="2">
    <source>
        <dbReference type="ARBA" id="ARBA00022692"/>
    </source>
</evidence>
<name>A0A383B1C7_9ZZZZ</name>
<dbReference type="GO" id="GO:0051301">
    <property type="term" value="P:cell division"/>
    <property type="evidence" value="ECO:0007669"/>
    <property type="project" value="InterPro"/>
</dbReference>
<dbReference type="GO" id="GO:0008360">
    <property type="term" value="P:regulation of cell shape"/>
    <property type="evidence" value="ECO:0007669"/>
    <property type="project" value="UniProtKB-KW"/>
</dbReference>
<feature type="transmembrane region" description="Helical" evidence="6">
    <location>
        <begin position="106"/>
        <end position="124"/>
    </location>
</feature>